<evidence type="ECO:0000313" key="8">
    <source>
        <dbReference type="RefSeq" id="XP_030749935.1"/>
    </source>
</evidence>
<keyword evidence="5" id="KW-1133">Transmembrane helix</keyword>
<keyword evidence="7" id="KW-1185">Reference proteome</keyword>
<evidence type="ECO:0000259" key="6">
    <source>
        <dbReference type="Pfam" id="PF00728"/>
    </source>
</evidence>
<dbReference type="PANTHER" id="PTHR21040">
    <property type="entry name" value="BCDNA.GH04120"/>
    <property type="match status" value="1"/>
</dbReference>
<evidence type="ECO:0000256" key="2">
    <source>
        <dbReference type="ARBA" id="ARBA00006285"/>
    </source>
</evidence>
<comment type="similarity">
    <text evidence="2">Belongs to the glycosyl hydrolase 20 family.</text>
</comment>
<keyword evidence="5" id="KW-0472">Membrane</keyword>
<dbReference type="OrthoDB" id="10023921at2759"/>
<dbReference type="CDD" id="cd06565">
    <property type="entry name" value="GH20_GcnA-like"/>
    <property type="match status" value="1"/>
</dbReference>
<keyword evidence="5" id="KW-0812">Transmembrane</keyword>
<dbReference type="AlphaFoldDB" id="A0A6J2XG72"/>
<gene>
    <name evidence="8" type="primary">LOC115877765</name>
</gene>
<comment type="catalytic activity">
    <reaction evidence="1">
        <text>Hydrolysis of terminal non-reducing N-acetyl-D-hexosamine residues in N-acetyl-beta-D-hexosaminides.</text>
        <dbReference type="EC" id="3.2.1.52"/>
    </reaction>
</comment>
<feature type="transmembrane region" description="Helical" evidence="5">
    <location>
        <begin position="24"/>
        <end position="44"/>
    </location>
</feature>
<dbReference type="InterPro" id="IPR038901">
    <property type="entry name" value="HEXDC-like"/>
</dbReference>
<evidence type="ECO:0000256" key="1">
    <source>
        <dbReference type="ARBA" id="ARBA00001231"/>
    </source>
</evidence>
<evidence type="ECO:0000256" key="4">
    <source>
        <dbReference type="ARBA" id="ARBA00022801"/>
    </source>
</evidence>
<evidence type="ECO:0000256" key="3">
    <source>
        <dbReference type="ARBA" id="ARBA00012663"/>
    </source>
</evidence>
<dbReference type="Pfam" id="PF00728">
    <property type="entry name" value="Glyco_hydro_20"/>
    <property type="match status" value="1"/>
</dbReference>
<dbReference type="InterPro" id="IPR017853">
    <property type="entry name" value="GH"/>
</dbReference>
<dbReference type="PANTHER" id="PTHR21040:SF8">
    <property type="entry name" value="BCDNA.GH04120"/>
    <property type="match status" value="1"/>
</dbReference>
<keyword evidence="4" id="KW-0378">Hydrolase</keyword>
<organism evidence="7 8">
    <name type="scientific">Sitophilus oryzae</name>
    <name type="common">Rice weevil</name>
    <name type="synonym">Curculio oryzae</name>
    <dbReference type="NCBI Taxonomy" id="7048"/>
    <lineage>
        <taxon>Eukaryota</taxon>
        <taxon>Metazoa</taxon>
        <taxon>Ecdysozoa</taxon>
        <taxon>Arthropoda</taxon>
        <taxon>Hexapoda</taxon>
        <taxon>Insecta</taxon>
        <taxon>Pterygota</taxon>
        <taxon>Neoptera</taxon>
        <taxon>Endopterygota</taxon>
        <taxon>Coleoptera</taxon>
        <taxon>Polyphaga</taxon>
        <taxon>Cucujiformia</taxon>
        <taxon>Curculionidae</taxon>
        <taxon>Dryophthorinae</taxon>
        <taxon>Sitophilus</taxon>
    </lineage>
</organism>
<dbReference type="GO" id="GO:0004563">
    <property type="term" value="F:beta-N-acetylhexosaminidase activity"/>
    <property type="evidence" value="ECO:0007669"/>
    <property type="project" value="UniProtKB-EC"/>
</dbReference>
<reference evidence="8" key="1">
    <citation type="submission" date="2025-08" db="UniProtKB">
        <authorList>
            <consortium name="RefSeq"/>
        </authorList>
    </citation>
    <scope>IDENTIFICATION</scope>
    <source>
        <tissue evidence="8">Gonads</tissue>
    </source>
</reference>
<dbReference type="GeneID" id="115877765"/>
<evidence type="ECO:0000313" key="7">
    <source>
        <dbReference type="Proteomes" id="UP000504635"/>
    </source>
</evidence>
<dbReference type="EC" id="3.2.1.52" evidence="3"/>
<sequence length="635" mass="73063">MESEKNNMNNFVYRVGFTAWRKKTTILVGAGLLTLILFGLQFSVIDHRPINLQPDEKDEAFLQSIKVKFIEAANLNSKDRGNNIIPHAQAFKDNDMDRLRHLDQPSRDEIAKRQMEKSIEETDEQLGIPYVNDNSKKPYVPNHRIVHFDLKGAPPTIMYFKKIMSLAKNVGATGLLIEYEDMFPYTGILKPLSAKNAYTVEEVKEILKYAQDLKLEVIPLIQTFGHMEFALKHKEFANIREVPGSPQALCPSRNASFDLIRELISQVVDMHPTSKYLHIGCDEVFEMGECEVCRMELHETLFLRHVQNVANIVNEKKPNLKIIIWDDMLRHISSQNLQAANLGDLVQPMVWVYAEDIYRFVQPPIWDKYAAVFKTAWTASAFKGAFGETLYIPNAKRHLENNMRWLEVMSTQSTIFKHNLGGIVLTGWQRYDHFAVLCELLPAAIPSLVLNLLATSNGFFNATLKDQFLSNLNCPQPGDRRSSPFLNLEGDPKMWEKLSRCMFPGNGFFKLMYRLHNIENEAKEYIDMATKHKGWLTDYNAKYNYSLPLRVEELTQDLPRVYHGMVSLARNAADSLNGLVDNYTISEWIEQRIYPYMVELEKIQNKSTNLKGVNYWPARPLPMLKELQKHGIAIG</sequence>
<evidence type="ECO:0000256" key="5">
    <source>
        <dbReference type="SAM" id="Phobius"/>
    </source>
</evidence>
<dbReference type="FunCoup" id="A0A6J2XG72">
    <property type="interactions" value="797"/>
</dbReference>
<dbReference type="InterPro" id="IPR015883">
    <property type="entry name" value="Glyco_hydro_20_cat"/>
</dbReference>
<protein>
    <recommendedName>
        <fullName evidence="3">beta-N-acetylhexosaminidase</fullName>
        <ecNumber evidence="3">3.2.1.52</ecNumber>
    </recommendedName>
</protein>
<feature type="domain" description="Glycoside hydrolase family 20 catalytic" evidence="6">
    <location>
        <begin position="195"/>
        <end position="333"/>
    </location>
</feature>
<dbReference type="RefSeq" id="XP_030749935.1">
    <property type="nucleotide sequence ID" value="XM_030894075.1"/>
</dbReference>
<proteinExistence type="inferred from homology"/>
<name>A0A6J2XG72_SITOR</name>
<dbReference type="KEGG" id="soy:115877765"/>
<dbReference type="Proteomes" id="UP000504635">
    <property type="component" value="Unplaced"/>
</dbReference>
<dbReference type="GO" id="GO:0005975">
    <property type="term" value="P:carbohydrate metabolic process"/>
    <property type="evidence" value="ECO:0007669"/>
    <property type="project" value="InterPro"/>
</dbReference>
<dbReference type="SUPFAM" id="SSF51445">
    <property type="entry name" value="(Trans)glycosidases"/>
    <property type="match status" value="1"/>
</dbReference>
<accession>A0A6J2XG72</accession>
<dbReference type="InParanoid" id="A0A6J2XG72"/>
<dbReference type="Gene3D" id="3.20.20.80">
    <property type="entry name" value="Glycosidases"/>
    <property type="match status" value="1"/>
</dbReference>